<dbReference type="InterPro" id="IPR050317">
    <property type="entry name" value="Plant_Fungal_Acyltransferase"/>
</dbReference>
<reference evidence="4" key="1">
    <citation type="submission" date="2022-06" db="EMBL/GenBank/DDBJ databases">
        <title>Uncovering the hologenomic basis of an extraordinary plant invasion.</title>
        <authorList>
            <person name="Bieker V.C."/>
            <person name="Martin M.D."/>
            <person name="Gilbert T."/>
            <person name="Hodgins K."/>
            <person name="Battlay P."/>
            <person name="Petersen B."/>
            <person name="Wilson J."/>
        </authorList>
    </citation>
    <scope>NUCLEOTIDE SEQUENCE</scope>
    <source>
        <strain evidence="4">AA19_3_7</strain>
        <tissue evidence="4">Leaf</tissue>
    </source>
</reference>
<keyword evidence="2" id="KW-0808">Transferase</keyword>
<feature type="non-terminal residue" evidence="4">
    <location>
        <position position="1"/>
    </location>
</feature>
<sequence>KQHSSLDKMKVVVRESTMVRPAEESPRVNLWNSCIDLTATKLHKRGVYFYRPNGAPNFFDAKVMKDALSRVLVAFYPMAGRFKQGEDGRLVIVCRGQGVLFLEAESDGFKPTLESLKLTPVVDYSQGIESFPLLLLQVTYFRCGGGYGFEHRVSDGKAFFHFMNTWSDMARGLDITLPPFIDRTLLRAQDPPRPRFEHMEYKPDPTPLKVSLDETKTTFSMFKLTRNQLDALKAKSKEDGSTISFSSFAILSAHVWKCVCKARGLPLDVETRVDFAVDGRTRLQPPLPAGYFGNAIFRGAAIARSSDIQLKPTSYVASKIHYALARMNNNYLKSAIDYLEQQRCERPDVSYKYKNLRIVSWARLPIYDADFGWGRPIFMGRIGIPTTGKCYILQSPTNDGSLSIIIGLEVEQMKLFSKLLLLYAISLY</sequence>
<dbReference type="PANTHER" id="PTHR31642:SF11">
    <property type="entry name" value="SHIKIMATE O-HYDROXYCINNAMOYLTRANSFERASE"/>
    <property type="match status" value="1"/>
</dbReference>
<dbReference type="EMBL" id="JAMZMK010010364">
    <property type="protein sequence ID" value="KAI7731861.1"/>
    <property type="molecule type" value="Genomic_DNA"/>
</dbReference>
<dbReference type="InterPro" id="IPR023213">
    <property type="entry name" value="CAT-like_dom_sf"/>
</dbReference>
<comment type="caution">
    <text evidence="4">The sequence shown here is derived from an EMBL/GenBank/DDBJ whole genome shotgun (WGS) entry which is preliminary data.</text>
</comment>
<keyword evidence="5" id="KW-1185">Reference proteome</keyword>
<accession>A0AAD5G914</accession>
<keyword evidence="3" id="KW-0012">Acyltransferase</keyword>
<evidence type="ECO:0000256" key="3">
    <source>
        <dbReference type="ARBA" id="ARBA00023315"/>
    </source>
</evidence>
<dbReference type="Proteomes" id="UP001206925">
    <property type="component" value="Unassembled WGS sequence"/>
</dbReference>
<dbReference type="FunFam" id="3.30.559.10:FF:000008">
    <property type="entry name" value="Tryptamine hydroxycinnamoyl transferase"/>
    <property type="match status" value="1"/>
</dbReference>
<feature type="non-terminal residue" evidence="4">
    <location>
        <position position="428"/>
    </location>
</feature>
<evidence type="ECO:0000256" key="2">
    <source>
        <dbReference type="ARBA" id="ARBA00022679"/>
    </source>
</evidence>
<organism evidence="4 5">
    <name type="scientific">Ambrosia artemisiifolia</name>
    <name type="common">Common ragweed</name>
    <dbReference type="NCBI Taxonomy" id="4212"/>
    <lineage>
        <taxon>Eukaryota</taxon>
        <taxon>Viridiplantae</taxon>
        <taxon>Streptophyta</taxon>
        <taxon>Embryophyta</taxon>
        <taxon>Tracheophyta</taxon>
        <taxon>Spermatophyta</taxon>
        <taxon>Magnoliopsida</taxon>
        <taxon>eudicotyledons</taxon>
        <taxon>Gunneridae</taxon>
        <taxon>Pentapetalae</taxon>
        <taxon>asterids</taxon>
        <taxon>campanulids</taxon>
        <taxon>Asterales</taxon>
        <taxon>Asteraceae</taxon>
        <taxon>Asteroideae</taxon>
        <taxon>Heliantheae alliance</taxon>
        <taxon>Heliantheae</taxon>
        <taxon>Ambrosia</taxon>
    </lineage>
</organism>
<evidence type="ECO:0008006" key="6">
    <source>
        <dbReference type="Google" id="ProtNLM"/>
    </source>
</evidence>
<dbReference type="Pfam" id="PF02458">
    <property type="entry name" value="Transferase"/>
    <property type="match status" value="1"/>
</dbReference>
<proteinExistence type="inferred from homology"/>
<dbReference type="AlphaFoldDB" id="A0AAD5G914"/>
<dbReference type="GO" id="GO:0016747">
    <property type="term" value="F:acyltransferase activity, transferring groups other than amino-acyl groups"/>
    <property type="evidence" value="ECO:0007669"/>
    <property type="project" value="TreeGrafter"/>
</dbReference>
<evidence type="ECO:0000313" key="5">
    <source>
        <dbReference type="Proteomes" id="UP001206925"/>
    </source>
</evidence>
<gene>
    <name evidence="4" type="ORF">M8C21_032225</name>
</gene>
<protein>
    <recommendedName>
        <fullName evidence="6">Shikimate O-hydroxycinnamoyltransferase</fullName>
    </recommendedName>
</protein>
<name>A0AAD5G914_AMBAR</name>
<evidence type="ECO:0000256" key="1">
    <source>
        <dbReference type="ARBA" id="ARBA00009861"/>
    </source>
</evidence>
<dbReference type="PANTHER" id="PTHR31642">
    <property type="entry name" value="TRICHOTHECENE 3-O-ACETYLTRANSFERASE"/>
    <property type="match status" value="1"/>
</dbReference>
<comment type="similarity">
    <text evidence="1">Belongs to the plant acyltransferase family.</text>
</comment>
<dbReference type="Gene3D" id="3.30.559.10">
    <property type="entry name" value="Chloramphenicol acetyltransferase-like domain"/>
    <property type="match status" value="2"/>
</dbReference>
<evidence type="ECO:0000313" key="4">
    <source>
        <dbReference type="EMBL" id="KAI7731861.1"/>
    </source>
</evidence>